<name>A0ABX5ELT7_9BACL</name>
<organism evidence="1 2">
    <name type="scientific">Laceyella sediminis</name>
    <dbReference type="NCBI Taxonomy" id="573074"/>
    <lineage>
        <taxon>Bacteria</taxon>
        <taxon>Bacillati</taxon>
        <taxon>Bacillota</taxon>
        <taxon>Bacilli</taxon>
        <taxon>Bacillales</taxon>
        <taxon>Thermoactinomycetaceae</taxon>
        <taxon>Laceyella</taxon>
    </lineage>
</organism>
<proteinExistence type="predicted"/>
<reference evidence="1 2" key="1">
    <citation type="submission" date="2018-03" db="EMBL/GenBank/DDBJ databases">
        <title>Genomic Encyclopedia of Archaeal and Bacterial Type Strains, Phase II (KMG-II): from individual species to whole genera.</title>
        <authorList>
            <person name="Goeker M."/>
        </authorList>
    </citation>
    <scope>NUCLEOTIDE SEQUENCE [LARGE SCALE GENOMIC DNA]</scope>
    <source>
        <strain evidence="1 2">RHA1</strain>
    </source>
</reference>
<evidence type="ECO:0000313" key="2">
    <source>
        <dbReference type="Proteomes" id="UP000238836"/>
    </source>
</evidence>
<keyword evidence="2" id="KW-1185">Reference proteome</keyword>
<protein>
    <submittedName>
        <fullName evidence="1">Uncharacterized protein</fullName>
    </submittedName>
</protein>
<gene>
    <name evidence="1" type="ORF">CLV36_11324</name>
</gene>
<accession>A0ABX5ELT7</accession>
<dbReference type="EMBL" id="PVTZ01000013">
    <property type="protein sequence ID" value="PRZ12486.1"/>
    <property type="molecule type" value="Genomic_DNA"/>
</dbReference>
<sequence>MSAKQYMVDGGAVNQGAGIGLSIVSLMLRVDGAEPAFFHCPSLTLARFFNATYPTATAISVSVTCTTFCSMWMRP</sequence>
<comment type="caution">
    <text evidence="1">The sequence shown here is derived from an EMBL/GenBank/DDBJ whole genome shotgun (WGS) entry which is preliminary data.</text>
</comment>
<dbReference type="Proteomes" id="UP000238836">
    <property type="component" value="Unassembled WGS sequence"/>
</dbReference>
<evidence type="ECO:0000313" key="1">
    <source>
        <dbReference type="EMBL" id="PRZ12486.1"/>
    </source>
</evidence>